<sequence length="693" mass="78212">MIKEGDLFLYTDARGDMPRDNEEKLGLYMKDTRFLHQWEWSLGEVPLRLLSAEADGAESLYRYTQEEGVQLSGEILKRDTIEISRRRRIYEGVLYETFTFLNRGGKPAAVPLHFQFDADFSDVFFIKGNKEVEMGEREPVRWTETGLHFDYQGTDGLKRSTAIQIAPAPDSPGEGGDLRMTLYLEPHLVKRVSLRILPTVDDETHSLYEESVVEETIGDLYREWYEASPEVESDSGAFDELYRRSLTDLRMLLIDLGEGPFPAAGLPWFGAPFGRDSLITALQSLPVNLEMAKNVVRTLARYQGKEVNPYREEEPGKILHEVRFGELAATEKIPHTPYYGSIDATPLYLILIAEVYRWTGDMDFVQEMLPSAQKALEWMNTFGDPGNLGYTAFYSRSEQGLAYQGWKYSKESVIHEDGGQAKPPIALAEVQGYVYWAKRSWSDLFHHMGNIEESRRLSKEAEALRTRFRRDFWVEEEGYPAIALDGEKKRVETVSSNPAHCLAAGMFNQEEAFRVARRLFMPDLFSGWGIRTLSSEAGSYNPFSVHNGSVWPHDNSLILLGLKKMGFHDESDRLIIGLLEAAACFPGHRLPEFFCGYGKDEGSLVPYPAACSPQAWAAGTGFAILQAILGIVPDAARRKLYLSPRLPEGINRLTIRRLKAGQGSLDLKLSRVGNATYAQLTENTTGWSVILST</sequence>
<evidence type="ECO:0000259" key="1">
    <source>
        <dbReference type="Pfam" id="PF14742"/>
    </source>
</evidence>
<dbReference type="InterPro" id="IPR012341">
    <property type="entry name" value="6hp_glycosidase-like_sf"/>
</dbReference>
<dbReference type="SUPFAM" id="SSF48208">
    <property type="entry name" value="Six-hairpin glycosidases"/>
    <property type="match status" value="1"/>
</dbReference>
<name>A0ABV8JAS5_9BACL</name>
<feature type="domain" description="Mannosylglycerate hydrolase MGH1-like glycoside hydrolase" evidence="2">
    <location>
        <begin position="276"/>
        <end position="574"/>
    </location>
</feature>
<dbReference type="RefSeq" id="WP_380703249.1">
    <property type="nucleotide sequence ID" value="NZ_JBHSAP010000007.1"/>
</dbReference>
<keyword evidence="4" id="KW-1185">Reference proteome</keyword>
<dbReference type="Gene3D" id="1.50.10.10">
    <property type="match status" value="1"/>
</dbReference>
<dbReference type="Pfam" id="PF14742">
    <property type="entry name" value="GDE_N_bis"/>
    <property type="match status" value="1"/>
</dbReference>
<proteinExistence type="predicted"/>
<evidence type="ECO:0000313" key="4">
    <source>
        <dbReference type="Proteomes" id="UP001595843"/>
    </source>
</evidence>
<comment type="caution">
    <text evidence="3">The sequence shown here is derived from an EMBL/GenBank/DDBJ whole genome shotgun (WGS) entry which is preliminary data.</text>
</comment>
<reference evidence="4" key="1">
    <citation type="journal article" date="2019" name="Int. J. Syst. Evol. Microbiol.">
        <title>The Global Catalogue of Microorganisms (GCM) 10K type strain sequencing project: providing services to taxonomists for standard genome sequencing and annotation.</title>
        <authorList>
            <consortium name="The Broad Institute Genomics Platform"/>
            <consortium name="The Broad Institute Genome Sequencing Center for Infectious Disease"/>
            <person name="Wu L."/>
            <person name="Ma J."/>
        </authorList>
    </citation>
    <scope>NUCLEOTIDE SEQUENCE [LARGE SCALE GENOMIC DNA]</scope>
    <source>
        <strain evidence="4">IBRC-M 10813</strain>
    </source>
</reference>
<accession>A0ABV8JAS5</accession>
<dbReference type="EMBL" id="JBHSAP010000007">
    <property type="protein sequence ID" value="MFC4075996.1"/>
    <property type="molecule type" value="Genomic_DNA"/>
</dbReference>
<dbReference type="InterPro" id="IPR008928">
    <property type="entry name" value="6-hairpin_glycosidase_sf"/>
</dbReference>
<evidence type="ECO:0000259" key="2">
    <source>
        <dbReference type="Pfam" id="PF22422"/>
    </source>
</evidence>
<dbReference type="InterPro" id="IPR032856">
    <property type="entry name" value="GDE_N_bis"/>
</dbReference>
<protein>
    <submittedName>
        <fullName evidence="3">Glycogen debranching N-terminal domain-containing protein</fullName>
    </submittedName>
</protein>
<evidence type="ECO:0000313" key="3">
    <source>
        <dbReference type="EMBL" id="MFC4075996.1"/>
    </source>
</evidence>
<organism evidence="3 4">
    <name type="scientific">Salinithrix halophila</name>
    <dbReference type="NCBI Taxonomy" id="1485204"/>
    <lineage>
        <taxon>Bacteria</taxon>
        <taxon>Bacillati</taxon>
        <taxon>Bacillota</taxon>
        <taxon>Bacilli</taxon>
        <taxon>Bacillales</taxon>
        <taxon>Thermoactinomycetaceae</taxon>
        <taxon>Salinithrix</taxon>
    </lineage>
</organism>
<dbReference type="Proteomes" id="UP001595843">
    <property type="component" value="Unassembled WGS sequence"/>
</dbReference>
<dbReference type="Pfam" id="PF22422">
    <property type="entry name" value="MGH1-like_GH"/>
    <property type="match status" value="1"/>
</dbReference>
<feature type="domain" description="Putative glycogen debranching enzyme N-terminal" evidence="1">
    <location>
        <begin position="2"/>
        <end position="194"/>
    </location>
</feature>
<dbReference type="InterPro" id="IPR054491">
    <property type="entry name" value="MGH1-like_GH"/>
</dbReference>
<gene>
    <name evidence="3" type="ORF">ACFOUO_04155</name>
</gene>